<dbReference type="GeneID" id="37079487"/>
<dbReference type="GO" id="GO:0004497">
    <property type="term" value="F:monooxygenase activity"/>
    <property type="evidence" value="ECO:0007669"/>
    <property type="project" value="UniProtKB-KW"/>
</dbReference>
<dbReference type="PANTHER" id="PTHR24291">
    <property type="entry name" value="CYTOCHROME P450 FAMILY 4"/>
    <property type="match status" value="1"/>
</dbReference>
<dbReference type="GO" id="GO:0020037">
    <property type="term" value="F:heme binding"/>
    <property type="evidence" value="ECO:0007669"/>
    <property type="project" value="InterPro"/>
</dbReference>
<evidence type="ECO:0000313" key="9">
    <source>
        <dbReference type="Proteomes" id="UP000248349"/>
    </source>
</evidence>
<comment type="similarity">
    <text evidence="1">Belongs to the cytochrome P450 family.</text>
</comment>
<dbReference type="SUPFAM" id="SSF48264">
    <property type="entry name" value="Cytochrome P450"/>
    <property type="match status" value="1"/>
</dbReference>
<evidence type="ECO:0000256" key="1">
    <source>
        <dbReference type="ARBA" id="ARBA00010617"/>
    </source>
</evidence>
<sequence length="442" mass="48658">MDAEERMEKLESMTPKKLPAKSASAAEIRAYLAWMLVSKYQTSPELAQSTASRWQVGRGKELCEFSLGNFKAQFGEDIGLCLYKGVCEDEYNDWRSTRTAKIARGLLITSIVGLIVLIILFIFPGFLSTTPESSGINGLVWDEAASQAQTLLASAVSALAGGLDTDIRTLALNVLAATGSKRPQSFHSSQEAQSQEARSYGESLNLVMENSFLIMLIPPGILELPVLLPNWCRRVGEAVETLKQHMLTSNRKPLTIHEILGNIYAINLAGHDTTANTMTYLMLLLAAYPAIQEWMAEESQTPETVRRYPAILGLPKSVAPATGNRSTEDILASRAEQLAREEIVEPQPGTYFPWSAGAQVCAAQKFTQVETVAVLESLFREHRLRVVLEKGEDSEAAQAHLVAKTLDTQQLPVFQCRIRIVSRFSGSMLGETLSRSVPFLHL</sequence>
<organism evidence="8 9">
    <name type="scientific">Aspergillus saccharolyticus JOP 1030-1</name>
    <dbReference type="NCBI Taxonomy" id="1450539"/>
    <lineage>
        <taxon>Eukaryota</taxon>
        <taxon>Fungi</taxon>
        <taxon>Dikarya</taxon>
        <taxon>Ascomycota</taxon>
        <taxon>Pezizomycotina</taxon>
        <taxon>Eurotiomycetes</taxon>
        <taxon>Eurotiomycetidae</taxon>
        <taxon>Eurotiales</taxon>
        <taxon>Aspergillaceae</taxon>
        <taxon>Aspergillus</taxon>
        <taxon>Aspergillus subgen. Circumdati</taxon>
    </lineage>
</organism>
<dbReference type="GO" id="GO:0005506">
    <property type="term" value="F:iron ion binding"/>
    <property type="evidence" value="ECO:0007669"/>
    <property type="project" value="InterPro"/>
</dbReference>
<keyword evidence="7" id="KW-0812">Transmembrane</keyword>
<dbReference type="Proteomes" id="UP000248349">
    <property type="component" value="Unassembled WGS sequence"/>
</dbReference>
<evidence type="ECO:0000256" key="2">
    <source>
        <dbReference type="ARBA" id="ARBA00022617"/>
    </source>
</evidence>
<name>A0A318Z7N6_9EURO</name>
<dbReference type="PANTHER" id="PTHR24291:SF50">
    <property type="entry name" value="BIFUNCTIONAL ALBAFLAVENONE MONOOXYGENASE_TERPENE SYNTHASE"/>
    <property type="match status" value="1"/>
</dbReference>
<evidence type="ECO:0000256" key="4">
    <source>
        <dbReference type="ARBA" id="ARBA00023002"/>
    </source>
</evidence>
<keyword evidence="3" id="KW-0479">Metal-binding</keyword>
<dbReference type="STRING" id="1450539.A0A318Z7N6"/>
<evidence type="ECO:0000256" key="5">
    <source>
        <dbReference type="ARBA" id="ARBA00023004"/>
    </source>
</evidence>
<keyword evidence="7" id="KW-0472">Membrane</keyword>
<feature type="transmembrane region" description="Helical" evidence="7">
    <location>
        <begin position="105"/>
        <end position="127"/>
    </location>
</feature>
<dbReference type="GO" id="GO:0016705">
    <property type="term" value="F:oxidoreductase activity, acting on paired donors, with incorporation or reduction of molecular oxygen"/>
    <property type="evidence" value="ECO:0007669"/>
    <property type="project" value="InterPro"/>
</dbReference>
<evidence type="ECO:0000313" key="8">
    <source>
        <dbReference type="EMBL" id="PYH43186.1"/>
    </source>
</evidence>
<dbReference type="AlphaFoldDB" id="A0A318Z7N6"/>
<evidence type="ECO:0000256" key="7">
    <source>
        <dbReference type="SAM" id="Phobius"/>
    </source>
</evidence>
<keyword evidence="7" id="KW-1133">Transmembrane helix</keyword>
<dbReference type="InterPro" id="IPR001128">
    <property type="entry name" value="Cyt_P450"/>
</dbReference>
<gene>
    <name evidence="8" type="ORF">BP01DRAFT_393746</name>
</gene>
<keyword evidence="9" id="KW-1185">Reference proteome</keyword>
<dbReference type="EMBL" id="KZ821246">
    <property type="protein sequence ID" value="PYH43186.1"/>
    <property type="molecule type" value="Genomic_DNA"/>
</dbReference>
<evidence type="ECO:0008006" key="10">
    <source>
        <dbReference type="Google" id="ProtNLM"/>
    </source>
</evidence>
<proteinExistence type="inferred from homology"/>
<dbReference type="Pfam" id="PF00067">
    <property type="entry name" value="p450"/>
    <property type="match status" value="1"/>
</dbReference>
<keyword evidence="2" id="KW-0349">Heme</keyword>
<evidence type="ECO:0000256" key="6">
    <source>
        <dbReference type="ARBA" id="ARBA00023033"/>
    </source>
</evidence>
<dbReference type="OrthoDB" id="1470350at2759"/>
<accession>A0A318Z7N6</accession>
<keyword evidence="5" id="KW-0408">Iron</keyword>
<dbReference type="InterPro" id="IPR050196">
    <property type="entry name" value="Cytochrome_P450_Monoox"/>
</dbReference>
<keyword evidence="4" id="KW-0560">Oxidoreductase</keyword>
<protein>
    <recommendedName>
        <fullName evidence="10">Cytochrome P450</fullName>
    </recommendedName>
</protein>
<reference evidence="8 9" key="1">
    <citation type="submission" date="2016-12" db="EMBL/GenBank/DDBJ databases">
        <title>The genomes of Aspergillus section Nigri reveals drivers in fungal speciation.</title>
        <authorList>
            <consortium name="DOE Joint Genome Institute"/>
            <person name="Vesth T.C."/>
            <person name="Nybo J."/>
            <person name="Theobald S."/>
            <person name="Brandl J."/>
            <person name="Frisvad J.C."/>
            <person name="Nielsen K.F."/>
            <person name="Lyhne E.K."/>
            <person name="Kogle M.E."/>
            <person name="Kuo A."/>
            <person name="Riley R."/>
            <person name="Clum A."/>
            <person name="Nolan M."/>
            <person name="Lipzen A."/>
            <person name="Salamov A."/>
            <person name="Henrissat B."/>
            <person name="Wiebenga A."/>
            <person name="De Vries R.P."/>
            <person name="Grigoriev I.V."/>
            <person name="Mortensen U.H."/>
            <person name="Andersen M.R."/>
            <person name="Baker S.E."/>
        </authorList>
    </citation>
    <scope>NUCLEOTIDE SEQUENCE [LARGE SCALE GENOMIC DNA]</scope>
    <source>
        <strain evidence="8 9">JOP 1030-1</strain>
    </source>
</reference>
<dbReference type="RefSeq" id="XP_025429168.1">
    <property type="nucleotide sequence ID" value="XM_025578258.1"/>
</dbReference>
<keyword evidence="6" id="KW-0503">Monooxygenase</keyword>
<dbReference type="Gene3D" id="1.10.630.10">
    <property type="entry name" value="Cytochrome P450"/>
    <property type="match status" value="1"/>
</dbReference>
<evidence type="ECO:0000256" key="3">
    <source>
        <dbReference type="ARBA" id="ARBA00022723"/>
    </source>
</evidence>
<dbReference type="InterPro" id="IPR036396">
    <property type="entry name" value="Cyt_P450_sf"/>
</dbReference>